<accession>A0ABY1QBD8</accession>
<evidence type="ECO:0000313" key="1">
    <source>
        <dbReference type="EMBL" id="SMP66531.1"/>
    </source>
</evidence>
<sequence length="536" mass="59318">MWSPPTIRLVAFAFCFIGSVCTDTHNAYCDNPHADHSHADNWPQASGPNANWKVPGKAPIHWSVVEDKNIQWRVSLPEGGQSTVTVWEDKAFLTTHKPIHSAAEIDLSTDIVGYCLDLDSGKIQWTVELPGAVAVGTAGVFSDATVFAPVTDGKHVWFFNRSGSIGCYDMQGHQAWLREYTPRNRHTNRQCEPILIDGQILVVEVLDKEAATKLKRHAGLPENVDPKSVWTYLHSLDAATGKVRWVEPIGTVIHNTPMIGRRSNGDWAVLHARGGPHKPLETPYGFSLTSLASGDPGTTIWSTEIPNLNPMLNNHWDSKHAYAFTGEYHLILDVNTGQVLSRQSLRKNVDLWSHVADSGSRKLQRGVDLPGKKPRLNTYHTNIVVGDWHYFLAHDRNAIGRVNLQTSKVEYLDLPYQLSVTYDGSRTEIWDGREIIPSIPVNVRGISLVKDKRSTGSGWGHVSAASPILVGNYLYFPMMSGTVYVIDTQAAEFSEKAIAAINDLGPAGKTWTLSSLSYANQRLYARTANEVICIGD</sequence>
<dbReference type="InterPro" id="IPR015943">
    <property type="entry name" value="WD40/YVTN_repeat-like_dom_sf"/>
</dbReference>
<dbReference type="RefSeq" id="WP_283433787.1">
    <property type="nucleotide sequence ID" value="NZ_FXUG01000010.1"/>
</dbReference>
<evidence type="ECO:0000313" key="2">
    <source>
        <dbReference type="Proteomes" id="UP001158067"/>
    </source>
</evidence>
<dbReference type="PANTHER" id="PTHR34512:SF30">
    <property type="entry name" value="OUTER MEMBRANE PROTEIN ASSEMBLY FACTOR BAMB"/>
    <property type="match status" value="1"/>
</dbReference>
<comment type="caution">
    <text evidence="1">The sequence shown here is derived from an EMBL/GenBank/DDBJ whole genome shotgun (WGS) entry which is preliminary data.</text>
</comment>
<reference evidence="1 2" key="1">
    <citation type="submission" date="2017-05" db="EMBL/GenBank/DDBJ databases">
        <authorList>
            <person name="Varghese N."/>
            <person name="Submissions S."/>
        </authorList>
    </citation>
    <scope>NUCLEOTIDE SEQUENCE [LARGE SCALE GENOMIC DNA]</scope>
    <source>
        <strain evidence="1 2">DSM 25457</strain>
    </source>
</reference>
<protein>
    <submittedName>
        <fullName evidence="1">PQQ-like domain-containing protein</fullName>
    </submittedName>
</protein>
<dbReference type="Gene3D" id="2.130.10.10">
    <property type="entry name" value="YVTN repeat-like/Quinoprotein amine dehydrogenase"/>
    <property type="match status" value="1"/>
</dbReference>
<dbReference type="Proteomes" id="UP001158067">
    <property type="component" value="Unassembled WGS sequence"/>
</dbReference>
<keyword evidence="2" id="KW-1185">Reference proteome</keyword>
<organism evidence="1 2">
    <name type="scientific">Neorhodopirellula lusitana</name>
    <dbReference type="NCBI Taxonomy" id="445327"/>
    <lineage>
        <taxon>Bacteria</taxon>
        <taxon>Pseudomonadati</taxon>
        <taxon>Planctomycetota</taxon>
        <taxon>Planctomycetia</taxon>
        <taxon>Pirellulales</taxon>
        <taxon>Pirellulaceae</taxon>
        <taxon>Neorhodopirellula</taxon>
    </lineage>
</organism>
<dbReference type="InterPro" id="IPR011047">
    <property type="entry name" value="Quinoprotein_ADH-like_sf"/>
</dbReference>
<name>A0ABY1QBD8_9BACT</name>
<dbReference type="SUPFAM" id="SSF50998">
    <property type="entry name" value="Quinoprotein alcohol dehydrogenase-like"/>
    <property type="match status" value="1"/>
</dbReference>
<proteinExistence type="predicted"/>
<gene>
    <name evidence="1" type="ORF">SAMN06265222_11010</name>
</gene>
<dbReference type="PANTHER" id="PTHR34512">
    <property type="entry name" value="CELL SURFACE PROTEIN"/>
    <property type="match status" value="1"/>
</dbReference>
<dbReference type="EMBL" id="FXUG01000010">
    <property type="protein sequence ID" value="SMP66531.1"/>
    <property type="molecule type" value="Genomic_DNA"/>
</dbReference>